<dbReference type="InterPro" id="IPR045931">
    <property type="entry name" value="DUF6350"/>
</dbReference>
<sequence>MSSSRNSLARRTPRQRAVAEPRPEGEESGFLSLSPERARVLLLVAARPSALALTVIAVLILATLLFSGGDLAGLSGAIAAGWLGVHQVPLLIGTTTLGLLPLLPTGLLLWLAVRDGARAIEPDCGRADLAWVAGAALVGPLLVTAICLAVADDASGVVALQPPNPLAAFGWVLALHLIAVLAAVVIRLRRRLFALPGLPDWVVSGVYGAGRTVLRLLGCATVVVLISFFAHITAIGATYRSAGNVAGVLGLTVLSLAYLPNLVVHAVGVLVGASAQIGAASFGVFSVVGGPVPAVPLTLAVPTGAAAVWWSVLLVIPAGVGVLGGLDNARMSTDRIAAPWATVTSAALATLVLVLLDGVAGGELGTFGAVGLDLPIFALITFGWLAIAGYLGLVFARLFVVPVGAPPSGYLDAHDASEAAYAEDGYHTDGYQLESYPGGAADHPDYYDDYDDYDYVGDGEYAEDENYEGGDHGADTEEQHIDYTEPEVSTALEGELVDDQAAIPTVRPRHGDSTPEIIDAEVVEADLPESDRMDGR</sequence>
<feature type="compositionally biased region" description="Acidic residues" evidence="1">
    <location>
        <begin position="518"/>
        <end position="528"/>
    </location>
</feature>
<feature type="transmembrane region" description="Helical" evidence="2">
    <location>
        <begin position="166"/>
        <end position="186"/>
    </location>
</feature>
<feature type="transmembrane region" description="Helical" evidence="2">
    <location>
        <begin position="308"/>
        <end position="326"/>
    </location>
</feature>
<feature type="transmembrane region" description="Helical" evidence="2">
    <location>
        <begin position="129"/>
        <end position="151"/>
    </location>
</feature>
<feature type="transmembrane region" description="Helical" evidence="2">
    <location>
        <begin position="213"/>
        <end position="235"/>
    </location>
</feature>
<dbReference type="Proteomes" id="UP001500603">
    <property type="component" value="Unassembled WGS sequence"/>
</dbReference>
<keyword evidence="2" id="KW-0472">Membrane</keyword>
<protein>
    <submittedName>
        <fullName evidence="3">Uncharacterized protein</fullName>
    </submittedName>
</protein>
<feature type="transmembrane region" description="Helical" evidence="2">
    <location>
        <begin position="376"/>
        <end position="400"/>
    </location>
</feature>
<evidence type="ECO:0000313" key="4">
    <source>
        <dbReference type="Proteomes" id="UP001500603"/>
    </source>
</evidence>
<evidence type="ECO:0000313" key="3">
    <source>
        <dbReference type="EMBL" id="GAA5043556.1"/>
    </source>
</evidence>
<feature type="transmembrane region" description="Helical" evidence="2">
    <location>
        <begin position="88"/>
        <end position="113"/>
    </location>
</feature>
<keyword evidence="4" id="KW-1185">Reference proteome</keyword>
<proteinExistence type="predicted"/>
<feature type="transmembrane region" description="Helical" evidence="2">
    <location>
        <begin position="40"/>
        <end position="68"/>
    </location>
</feature>
<reference evidence="4" key="1">
    <citation type="journal article" date="2019" name="Int. J. Syst. Evol. Microbiol.">
        <title>The Global Catalogue of Microorganisms (GCM) 10K type strain sequencing project: providing services to taxonomists for standard genome sequencing and annotation.</title>
        <authorList>
            <consortium name="The Broad Institute Genomics Platform"/>
            <consortium name="The Broad Institute Genome Sequencing Center for Infectious Disease"/>
            <person name="Wu L."/>
            <person name="Ma J."/>
        </authorList>
    </citation>
    <scope>NUCLEOTIDE SEQUENCE [LARGE SCALE GENOMIC DNA]</scope>
    <source>
        <strain evidence="4">JCM 18298</strain>
    </source>
</reference>
<gene>
    <name evidence="3" type="ORF">GCM10023318_05300</name>
</gene>
<dbReference type="RefSeq" id="WP_345493368.1">
    <property type="nucleotide sequence ID" value="NZ_BAABJM010000001.1"/>
</dbReference>
<dbReference type="Pfam" id="PF19877">
    <property type="entry name" value="DUF6350"/>
    <property type="match status" value="1"/>
</dbReference>
<evidence type="ECO:0000256" key="1">
    <source>
        <dbReference type="SAM" id="MobiDB-lite"/>
    </source>
</evidence>
<name>A0ABP9JSV2_9NOCA</name>
<feature type="transmembrane region" description="Helical" evidence="2">
    <location>
        <begin position="338"/>
        <end position="356"/>
    </location>
</feature>
<keyword evidence="2" id="KW-0812">Transmembrane</keyword>
<dbReference type="EMBL" id="BAABJM010000001">
    <property type="protein sequence ID" value="GAA5043556.1"/>
    <property type="molecule type" value="Genomic_DNA"/>
</dbReference>
<evidence type="ECO:0000256" key="2">
    <source>
        <dbReference type="SAM" id="Phobius"/>
    </source>
</evidence>
<accession>A0ABP9JSV2</accession>
<organism evidence="3 4">
    <name type="scientific">Nocardia callitridis</name>
    <dbReference type="NCBI Taxonomy" id="648753"/>
    <lineage>
        <taxon>Bacteria</taxon>
        <taxon>Bacillati</taxon>
        <taxon>Actinomycetota</taxon>
        <taxon>Actinomycetes</taxon>
        <taxon>Mycobacteriales</taxon>
        <taxon>Nocardiaceae</taxon>
        <taxon>Nocardia</taxon>
    </lineage>
</organism>
<feature type="region of interest" description="Disordered" evidence="1">
    <location>
        <begin position="1"/>
        <end position="30"/>
    </location>
</feature>
<comment type="caution">
    <text evidence="3">The sequence shown here is derived from an EMBL/GenBank/DDBJ whole genome shotgun (WGS) entry which is preliminary data.</text>
</comment>
<feature type="region of interest" description="Disordered" evidence="1">
    <location>
        <begin position="504"/>
        <end position="536"/>
    </location>
</feature>
<keyword evidence="2" id="KW-1133">Transmembrane helix</keyword>